<protein>
    <submittedName>
        <fullName evidence="2">Uncharacterized protein</fullName>
    </submittedName>
</protein>
<reference evidence="3" key="1">
    <citation type="journal article" date="2019" name="Int. J. Syst. Evol. Microbiol.">
        <title>The Global Catalogue of Microorganisms (GCM) 10K type strain sequencing project: providing services to taxonomists for standard genome sequencing and annotation.</title>
        <authorList>
            <consortium name="The Broad Institute Genomics Platform"/>
            <consortium name="The Broad Institute Genome Sequencing Center for Infectious Disease"/>
            <person name="Wu L."/>
            <person name="Ma J."/>
        </authorList>
    </citation>
    <scope>NUCLEOTIDE SEQUENCE [LARGE SCALE GENOMIC DNA]</scope>
    <source>
        <strain evidence="3">CCUG 55250</strain>
    </source>
</reference>
<feature type="region of interest" description="Disordered" evidence="1">
    <location>
        <begin position="1"/>
        <end position="23"/>
    </location>
</feature>
<dbReference type="RefSeq" id="WP_379847927.1">
    <property type="nucleotide sequence ID" value="NZ_JBHSMA010000005.1"/>
</dbReference>
<accession>A0ABW0IFB4</accession>
<evidence type="ECO:0000313" key="2">
    <source>
        <dbReference type="EMBL" id="MFC5411245.1"/>
    </source>
</evidence>
<name>A0ABW0IFB4_9BACT</name>
<keyword evidence="3" id="KW-1185">Reference proteome</keyword>
<sequence>MATPVKNGTLEPKAATPVNGSKTAQDQLETLAALYLGAQPKASGTPKFADYCLEQFMNGNEVAKSALAS</sequence>
<evidence type="ECO:0000313" key="3">
    <source>
        <dbReference type="Proteomes" id="UP001596106"/>
    </source>
</evidence>
<proteinExistence type="predicted"/>
<dbReference type="EMBL" id="JBHSMA010000005">
    <property type="protein sequence ID" value="MFC5411245.1"/>
    <property type="molecule type" value="Genomic_DNA"/>
</dbReference>
<comment type="caution">
    <text evidence="2">The sequence shown here is derived from an EMBL/GenBank/DDBJ whole genome shotgun (WGS) entry which is preliminary data.</text>
</comment>
<dbReference type="Proteomes" id="UP001596106">
    <property type="component" value="Unassembled WGS sequence"/>
</dbReference>
<organism evidence="2 3">
    <name type="scientific">Larkinella bovis</name>
    <dbReference type="NCBI Taxonomy" id="683041"/>
    <lineage>
        <taxon>Bacteria</taxon>
        <taxon>Pseudomonadati</taxon>
        <taxon>Bacteroidota</taxon>
        <taxon>Cytophagia</taxon>
        <taxon>Cytophagales</taxon>
        <taxon>Spirosomataceae</taxon>
        <taxon>Larkinella</taxon>
    </lineage>
</organism>
<evidence type="ECO:0000256" key="1">
    <source>
        <dbReference type="SAM" id="MobiDB-lite"/>
    </source>
</evidence>
<gene>
    <name evidence="2" type="ORF">ACFPMF_18130</name>
</gene>